<dbReference type="EMBL" id="JAGKQM010000016">
    <property type="protein sequence ID" value="KAH0874015.1"/>
    <property type="molecule type" value="Genomic_DNA"/>
</dbReference>
<dbReference type="EMBL" id="JAGKQM010000016">
    <property type="protein sequence ID" value="KAH0874009.1"/>
    <property type="molecule type" value="Genomic_DNA"/>
</dbReference>
<evidence type="ECO:0000313" key="3">
    <source>
        <dbReference type="EMBL" id="KAH0874015.1"/>
    </source>
</evidence>
<protein>
    <submittedName>
        <fullName evidence="3">Uncharacterized protein</fullName>
    </submittedName>
</protein>
<comment type="caution">
    <text evidence="3">The sequence shown here is derived from an EMBL/GenBank/DDBJ whole genome shotgun (WGS) entry which is preliminary data.</text>
</comment>
<reference evidence="3 4" key="1">
    <citation type="submission" date="2021-05" db="EMBL/GenBank/DDBJ databases">
        <title>Genome Assembly of Synthetic Allotetraploid Brassica napus Reveals Homoeologous Exchanges between Subgenomes.</title>
        <authorList>
            <person name="Davis J.T."/>
        </authorList>
    </citation>
    <scope>NUCLEOTIDE SEQUENCE [LARGE SCALE GENOMIC DNA]</scope>
    <source>
        <strain evidence="4">cv. Da-Ae</strain>
        <tissue evidence="3">Seedling</tissue>
    </source>
</reference>
<evidence type="ECO:0000313" key="4">
    <source>
        <dbReference type="Proteomes" id="UP000824890"/>
    </source>
</evidence>
<keyword evidence="1" id="KW-0472">Membrane</keyword>
<keyword evidence="1" id="KW-0812">Transmembrane</keyword>
<organism evidence="3 4">
    <name type="scientific">Brassica napus</name>
    <name type="common">Rape</name>
    <dbReference type="NCBI Taxonomy" id="3708"/>
    <lineage>
        <taxon>Eukaryota</taxon>
        <taxon>Viridiplantae</taxon>
        <taxon>Streptophyta</taxon>
        <taxon>Embryophyta</taxon>
        <taxon>Tracheophyta</taxon>
        <taxon>Spermatophyta</taxon>
        <taxon>Magnoliopsida</taxon>
        <taxon>eudicotyledons</taxon>
        <taxon>Gunneridae</taxon>
        <taxon>Pentapetalae</taxon>
        <taxon>rosids</taxon>
        <taxon>malvids</taxon>
        <taxon>Brassicales</taxon>
        <taxon>Brassicaceae</taxon>
        <taxon>Brassiceae</taxon>
        <taxon>Brassica</taxon>
    </lineage>
</organism>
<proteinExistence type="predicted"/>
<keyword evidence="1" id="KW-1133">Transmembrane helix</keyword>
<accession>A0ABQ7Z1J0</accession>
<feature type="transmembrane region" description="Helical" evidence="1">
    <location>
        <begin position="39"/>
        <end position="61"/>
    </location>
</feature>
<dbReference type="Proteomes" id="UP000824890">
    <property type="component" value="Unassembled WGS sequence"/>
</dbReference>
<sequence>TAVSALYSQLKELQKKDADMKERDKMLYSKGDIDSTSKLIGYCMCVHAFIYLSYLNTVYLYRLVARDTDLPLAATLLKAYAKVEPLTIAELNYLLSLLHPRTLTSYVPGELLALTWTKGGVMLHAPNAVKLQHTVSSIAFVRCDNAHAVGTFRYRVETAIADGTAEGAFFCFDGVVTKLHSLRASEAGQMLTAVSALYSQLKELQKKDADMKERDKMLYSKVLPFLCRKTDHVSFRSPFWFYSYPPSKYMKQFISQMQGDTDSMSKLISYCMCVHAFIYLSYLNTVYLYMLVARDTDLPLAATLLKAYAKVEPLTIAELNYLLSLLHPRTLTSYVPGELLVLTWTKGGVMLHAPNAVKLQHTVSSIAFVRCDNAHAVGTFRYRVETTIADGTAEGASFCFNGVVTKLHSLRASEAVPDVVDNIGSDDDGDGMPDGNPIRVKVETGGSSGEAAFNADTDLVGVRRRRRPTHLPRWLRRRVWLEID</sequence>
<evidence type="ECO:0000313" key="2">
    <source>
        <dbReference type="EMBL" id="KAH0874009.1"/>
    </source>
</evidence>
<gene>
    <name evidence="2" type="ORF">HID58_071371</name>
    <name evidence="3" type="ORF">HID58_071377</name>
</gene>
<feature type="non-terminal residue" evidence="3">
    <location>
        <position position="1"/>
    </location>
</feature>
<keyword evidence="4" id="KW-1185">Reference proteome</keyword>
<feature type="transmembrane region" description="Helical" evidence="1">
    <location>
        <begin position="267"/>
        <end position="290"/>
    </location>
</feature>
<evidence type="ECO:0000256" key="1">
    <source>
        <dbReference type="SAM" id="Phobius"/>
    </source>
</evidence>
<name>A0ABQ7Z1J0_BRANA</name>